<dbReference type="OrthoDB" id="5290480at2"/>
<protein>
    <recommendedName>
        <fullName evidence="4">Peptidase M48 domain-containing protein</fullName>
    </recommendedName>
</protein>
<evidence type="ECO:0000313" key="2">
    <source>
        <dbReference type="EMBL" id="ASD62239.1"/>
    </source>
</evidence>
<organism evidence="2 3">
    <name type="scientific">Bdellovibrio bacteriovorus</name>
    <dbReference type="NCBI Taxonomy" id="959"/>
    <lineage>
        <taxon>Bacteria</taxon>
        <taxon>Pseudomonadati</taxon>
        <taxon>Bdellovibrionota</taxon>
        <taxon>Bdellovibrionia</taxon>
        <taxon>Bdellovibrionales</taxon>
        <taxon>Pseudobdellovibrionaceae</taxon>
        <taxon>Bdellovibrio</taxon>
    </lineage>
</organism>
<evidence type="ECO:0008006" key="4">
    <source>
        <dbReference type="Google" id="ProtNLM"/>
    </source>
</evidence>
<name>A0A1Z3N452_BDEBC</name>
<accession>A0A1Z3N452</accession>
<proteinExistence type="predicted"/>
<feature type="signal peptide" evidence="1">
    <location>
        <begin position="1"/>
        <end position="19"/>
    </location>
</feature>
<dbReference type="AlphaFoldDB" id="A0A1Z3N452"/>
<evidence type="ECO:0000313" key="3">
    <source>
        <dbReference type="Proteomes" id="UP000197003"/>
    </source>
</evidence>
<dbReference type="Gene3D" id="3.30.2010.10">
    <property type="entry name" value="Metalloproteases ('zincins'), catalytic domain"/>
    <property type="match status" value="1"/>
</dbReference>
<dbReference type="RefSeq" id="WP_088563893.1">
    <property type="nucleotide sequence ID" value="NZ_CP020946.1"/>
</dbReference>
<reference evidence="2 3" key="1">
    <citation type="submission" date="2017-04" db="EMBL/GenBank/DDBJ databases">
        <title>Whole genome sequence of Bdellovibrio bacteriovorus strain SSB218315.</title>
        <authorList>
            <person name="Oyedara O."/>
            <person name="Rodriguez-Perez M.A."/>
        </authorList>
    </citation>
    <scope>NUCLEOTIDE SEQUENCE [LARGE SCALE GENOMIC DNA]</scope>
    <source>
        <strain evidence="2 3">SSB218315</strain>
    </source>
</reference>
<dbReference type="EMBL" id="CP020946">
    <property type="protein sequence ID" value="ASD62239.1"/>
    <property type="molecule type" value="Genomic_DNA"/>
</dbReference>
<dbReference type="Proteomes" id="UP000197003">
    <property type="component" value="Chromosome"/>
</dbReference>
<sequence length="249" mass="27573">MKVLLFTLLLLAVLAPSQVAVQRVLCPALLPVNASTEVDQGLSEDQLNQLLTLFQKIYPDIDFQSSWFNNTINAQALRFDESKLIIVYGGLVREPTTTPDSLALMICHEVGHHKGGKPYFPDGDGKDTWASAEGAADYYSIRGCFTRIASMMKTPTVRLSERDEALLEQTCANSAKPTVCRRALQSGALMARLQWNVFSNNQPVPALDAEETNLPPATLLGYPSPQCRLDTFRASALLQERPACWYRPL</sequence>
<feature type="chain" id="PRO_5013119944" description="Peptidase M48 domain-containing protein" evidence="1">
    <location>
        <begin position="20"/>
        <end position="249"/>
    </location>
</feature>
<keyword evidence="1" id="KW-0732">Signal</keyword>
<evidence type="ECO:0000256" key="1">
    <source>
        <dbReference type="SAM" id="SignalP"/>
    </source>
</evidence>
<gene>
    <name evidence="2" type="ORF">B9G79_00995</name>
</gene>